<evidence type="ECO:0000256" key="1">
    <source>
        <dbReference type="ARBA" id="ARBA00004651"/>
    </source>
</evidence>
<feature type="transmembrane region" description="Helical" evidence="6">
    <location>
        <begin position="229"/>
        <end position="249"/>
    </location>
</feature>
<keyword evidence="5 6" id="KW-0472">Membrane</keyword>
<sequence length="253" mass="29392">MWIDTKLSTDSNAYNIDVKIILSCAWCIVYKVILNIIFCINNEDDCLMIYFGAIVYTIQMFSFDITMMVSFFIFYSLHRRIKTLTKLVINNEIDVANCLDIYRNIVKSIYAAKKCFDYLYVLALMIFVPGLIVQFYVNLTKFKTRSSADYLHSLVVRNLHAIQNFMLLCSPAVGADLVTSSAQELKLLFHDKLLQAKEEKQALSLERFLNYIDGHPLRFTVFKIIPLDWTLPVMLVNLVITYQIIIVQLTKLY</sequence>
<organism evidence="7 8">
    <name type="scientific">Loxostege sticticalis</name>
    <name type="common">Beet webworm moth</name>
    <dbReference type="NCBI Taxonomy" id="481309"/>
    <lineage>
        <taxon>Eukaryota</taxon>
        <taxon>Metazoa</taxon>
        <taxon>Ecdysozoa</taxon>
        <taxon>Arthropoda</taxon>
        <taxon>Hexapoda</taxon>
        <taxon>Insecta</taxon>
        <taxon>Pterygota</taxon>
        <taxon>Neoptera</taxon>
        <taxon>Endopterygota</taxon>
        <taxon>Lepidoptera</taxon>
        <taxon>Glossata</taxon>
        <taxon>Ditrysia</taxon>
        <taxon>Pyraloidea</taxon>
        <taxon>Crambidae</taxon>
        <taxon>Pyraustinae</taxon>
        <taxon>Loxostege</taxon>
    </lineage>
</organism>
<gene>
    <name evidence="7" type="ORF">ABMA27_008191</name>
</gene>
<keyword evidence="4 6" id="KW-1133">Transmembrane helix</keyword>
<dbReference type="InterPro" id="IPR013604">
    <property type="entry name" value="7TM_chemorcpt"/>
</dbReference>
<evidence type="ECO:0000256" key="2">
    <source>
        <dbReference type="ARBA" id="ARBA00022475"/>
    </source>
</evidence>
<comment type="subcellular location">
    <subcellularLocation>
        <location evidence="1">Cell membrane</location>
        <topology evidence="1">Multi-pass membrane protein</topology>
    </subcellularLocation>
</comment>
<protein>
    <recommendedName>
        <fullName evidence="9">Gustatory receptor</fullName>
    </recommendedName>
</protein>
<evidence type="ECO:0008006" key="9">
    <source>
        <dbReference type="Google" id="ProtNLM"/>
    </source>
</evidence>
<name>A0ABR3HEA9_LOXSC</name>
<evidence type="ECO:0000256" key="3">
    <source>
        <dbReference type="ARBA" id="ARBA00022692"/>
    </source>
</evidence>
<accession>A0ABR3HEA9</accession>
<comment type="caution">
    <text evidence="7">The sequence shown here is derived from an EMBL/GenBank/DDBJ whole genome shotgun (WGS) entry which is preliminary data.</text>
</comment>
<evidence type="ECO:0000256" key="4">
    <source>
        <dbReference type="ARBA" id="ARBA00022989"/>
    </source>
</evidence>
<keyword evidence="2" id="KW-1003">Cell membrane</keyword>
<dbReference type="EMBL" id="JBEUOH010000021">
    <property type="protein sequence ID" value="KAL0868756.1"/>
    <property type="molecule type" value="Genomic_DNA"/>
</dbReference>
<evidence type="ECO:0000313" key="7">
    <source>
        <dbReference type="EMBL" id="KAL0868756.1"/>
    </source>
</evidence>
<feature type="transmembrane region" description="Helical" evidence="6">
    <location>
        <begin position="118"/>
        <end position="137"/>
    </location>
</feature>
<dbReference type="Pfam" id="PF08395">
    <property type="entry name" value="7tm_7"/>
    <property type="match status" value="1"/>
</dbReference>
<feature type="transmembrane region" description="Helical" evidence="6">
    <location>
        <begin position="47"/>
        <end position="75"/>
    </location>
</feature>
<proteinExistence type="predicted"/>
<evidence type="ECO:0000313" key="8">
    <source>
        <dbReference type="Proteomes" id="UP001549920"/>
    </source>
</evidence>
<feature type="transmembrane region" description="Helical" evidence="6">
    <location>
        <begin position="20"/>
        <end position="40"/>
    </location>
</feature>
<evidence type="ECO:0000256" key="6">
    <source>
        <dbReference type="SAM" id="Phobius"/>
    </source>
</evidence>
<dbReference type="Proteomes" id="UP001549920">
    <property type="component" value="Unassembled WGS sequence"/>
</dbReference>
<evidence type="ECO:0000256" key="5">
    <source>
        <dbReference type="ARBA" id="ARBA00023136"/>
    </source>
</evidence>
<keyword evidence="3 6" id="KW-0812">Transmembrane</keyword>
<keyword evidence="8" id="KW-1185">Reference proteome</keyword>
<reference evidence="7 8" key="1">
    <citation type="submission" date="2024-06" db="EMBL/GenBank/DDBJ databases">
        <title>A chromosome-level genome assembly of beet webworm, Loxostege sticticalis.</title>
        <authorList>
            <person name="Zhang Y."/>
        </authorList>
    </citation>
    <scope>NUCLEOTIDE SEQUENCE [LARGE SCALE GENOMIC DNA]</scope>
    <source>
        <strain evidence="7">AQ026</strain>
        <tissue evidence="7">Whole body</tissue>
    </source>
</reference>